<organism evidence="2 3">
    <name type="scientific">Potamilus streckersoni</name>
    <dbReference type="NCBI Taxonomy" id="2493646"/>
    <lineage>
        <taxon>Eukaryota</taxon>
        <taxon>Metazoa</taxon>
        <taxon>Spiralia</taxon>
        <taxon>Lophotrochozoa</taxon>
        <taxon>Mollusca</taxon>
        <taxon>Bivalvia</taxon>
        <taxon>Autobranchia</taxon>
        <taxon>Heteroconchia</taxon>
        <taxon>Palaeoheterodonta</taxon>
        <taxon>Unionida</taxon>
        <taxon>Unionoidea</taxon>
        <taxon>Unionidae</taxon>
        <taxon>Ambleminae</taxon>
        <taxon>Lampsilini</taxon>
        <taxon>Potamilus</taxon>
    </lineage>
</organism>
<evidence type="ECO:0000256" key="1">
    <source>
        <dbReference type="SAM" id="Phobius"/>
    </source>
</evidence>
<feature type="transmembrane region" description="Helical" evidence="1">
    <location>
        <begin position="624"/>
        <end position="648"/>
    </location>
</feature>
<reference evidence="2" key="3">
    <citation type="submission" date="2023-05" db="EMBL/GenBank/DDBJ databases">
        <authorList>
            <person name="Smith C.H."/>
        </authorList>
    </citation>
    <scope>NUCLEOTIDE SEQUENCE</scope>
    <source>
        <strain evidence="2">CHS0354</strain>
        <tissue evidence="2">Mantle</tissue>
    </source>
</reference>
<evidence type="ECO:0000313" key="2">
    <source>
        <dbReference type="EMBL" id="KAK3578640.1"/>
    </source>
</evidence>
<keyword evidence="3" id="KW-1185">Reference proteome</keyword>
<dbReference type="AlphaFoldDB" id="A0AAE0VJ52"/>
<reference evidence="2" key="1">
    <citation type="journal article" date="2021" name="Genome Biol. Evol.">
        <title>A High-Quality Reference Genome for a Parasitic Bivalve with Doubly Uniparental Inheritance (Bivalvia: Unionida).</title>
        <authorList>
            <person name="Smith C.H."/>
        </authorList>
    </citation>
    <scope>NUCLEOTIDE SEQUENCE</scope>
    <source>
        <strain evidence="2">CHS0354</strain>
    </source>
</reference>
<dbReference type="EMBL" id="JAEAOA010000236">
    <property type="protein sequence ID" value="KAK3578640.1"/>
    <property type="molecule type" value="Genomic_DNA"/>
</dbReference>
<proteinExistence type="predicted"/>
<evidence type="ECO:0000313" key="3">
    <source>
        <dbReference type="Proteomes" id="UP001195483"/>
    </source>
</evidence>
<comment type="caution">
    <text evidence="2">The sequence shown here is derived from an EMBL/GenBank/DDBJ whole genome shotgun (WGS) entry which is preliminary data.</text>
</comment>
<feature type="transmembrane region" description="Helical" evidence="1">
    <location>
        <begin position="660"/>
        <end position="679"/>
    </location>
</feature>
<keyword evidence="1" id="KW-0812">Transmembrane</keyword>
<feature type="transmembrane region" description="Helical" evidence="1">
    <location>
        <begin position="504"/>
        <end position="523"/>
    </location>
</feature>
<sequence length="767" mass="88120">MNVSGLPMSNFTLKDYGMSSESEENVDSTSKSSPMSIINCTFMMKREYLLANMDSKMDEYTKLLRFKLCFPGCSANCKCLEQRYIHKSTRWILARGRFGKQLLLLKQNFETLSLTTFSLNVQTMNVSLIQSIPNCINKMNDSTFETAIREHLLNDFKKTETVDYICNIPGSHNSGQVDDLYKCCHRVENNDIQCEDVNTDTWMDILLCTMFSLEYAIYLIGPILVPSKLYVENHESYVHHLGSNFLNLKVIVNKPKESSTNVNATVTTDMSKFKNMPQFKAILNKCDVFVHNLKITEINMKIKQQRVNPVDYAPIGLLKSFCDSFVRCKIRKNRLVSECCNFSIFRSHQRDMRQTKNSKEFKWLISLLCTSGPSTNVGECLLGSVLWIVKLVIVIIMLVFYLIPTTNLLLRLLAHGVMCFKCLIILNCIKDRNFMKNIEGEKTSETNEDEKTNATCFDVVAVVFNICSMYFALRLMAQTVPVAVDIALYTTIGIIINAKVTTTYLILIALLIMYANNCFSNIINRYTLFMKTIIELLQERSQENVKEVKQLPGYNQRNIAIRVKPTFNDSVTLVITNQGCLRWRTSNLVLFIDKNNKPIVPRKFFIDACKMQHYACPGQPLTNYLWAFFELSMTVLFLLGVLIIALAFGETYELSFANQIMATLAGGLLPWIFLHILNYSRTSPSLDKSDVTFKLYFDRLLETYKQDWPIDDIVENKEVVHKDGIKDIVGTTKLNQIELLIYDSDTNFLNCCACLKHNCRRNEYEEI</sequence>
<feature type="transmembrane region" description="Helical" evidence="1">
    <location>
        <begin position="380"/>
        <end position="403"/>
    </location>
</feature>
<keyword evidence="1" id="KW-1133">Transmembrane helix</keyword>
<reference evidence="2" key="2">
    <citation type="journal article" date="2021" name="Genome Biol. Evol.">
        <title>Developing a high-quality reference genome for a parasitic bivalve with doubly uniparental inheritance (Bivalvia: Unionida).</title>
        <authorList>
            <person name="Smith C.H."/>
        </authorList>
    </citation>
    <scope>NUCLEOTIDE SEQUENCE</scope>
    <source>
        <strain evidence="2">CHS0354</strain>
        <tissue evidence="2">Mantle</tissue>
    </source>
</reference>
<keyword evidence="1" id="KW-0472">Membrane</keyword>
<protein>
    <submittedName>
        <fullName evidence="2">Uncharacterized protein</fullName>
    </submittedName>
</protein>
<name>A0AAE0VJ52_9BIVA</name>
<gene>
    <name evidence="2" type="ORF">CHS0354_002942</name>
</gene>
<accession>A0AAE0VJ52</accession>
<dbReference type="Proteomes" id="UP001195483">
    <property type="component" value="Unassembled WGS sequence"/>
</dbReference>